<feature type="compositionally biased region" description="Pro residues" evidence="1">
    <location>
        <begin position="237"/>
        <end position="267"/>
    </location>
</feature>
<reference evidence="2 3" key="1">
    <citation type="submission" date="2023-08" db="EMBL/GenBank/DDBJ databases">
        <title>Black Yeasts Isolated from many extreme environments.</title>
        <authorList>
            <person name="Coleine C."/>
            <person name="Stajich J.E."/>
            <person name="Selbmann L."/>
        </authorList>
    </citation>
    <scope>NUCLEOTIDE SEQUENCE [LARGE SCALE GENOMIC DNA]</scope>
    <source>
        <strain evidence="2 3">CCFEE 6328</strain>
    </source>
</reference>
<feature type="compositionally biased region" description="Low complexity" evidence="1">
    <location>
        <begin position="179"/>
        <end position="214"/>
    </location>
</feature>
<feature type="region of interest" description="Disordered" evidence="1">
    <location>
        <begin position="54"/>
        <end position="105"/>
    </location>
</feature>
<evidence type="ECO:0000313" key="2">
    <source>
        <dbReference type="EMBL" id="KAK5051794.1"/>
    </source>
</evidence>
<gene>
    <name evidence="2" type="ORF">LTR69_010085</name>
</gene>
<feature type="compositionally biased region" description="Polar residues" evidence="1">
    <location>
        <begin position="155"/>
        <end position="167"/>
    </location>
</feature>
<organism evidence="2 3">
    <name type="scientific">Exophiala sideris</name>
    <dbReference type="NCBI Taxonomy" id="1016849"/>
    <lineage>
        <taxon>Eukaryota</taxon>
        <taxon>Fungi</taxon>
        <taxon>Dikarya</taxon>
        <taxon>Ascomycota</taxon>
        <taxon>Pezizomycotina</taxon>
        <taxon>Eurotiomycetes</taxon>
        <taxon>Chaetothyriomycetidae</taxon>
        <taxon>Chaetothyriales</taxon>
        <taxon>Herpotrichiellaceae</taxon>
        <taxon>Exophiala</taxon>
    </lineage>
</organism>
<evidence type="ECO:0000313" key="3">
    <source>
        <dbReference type="Proteomes" id="UP001345691"/>
    </source>
</evidence>
<keyword evidence="3" id="KW-1185">Reference proteome</keyword>
<feature type="compositionally biased region" description="Pro residues" evidence="1">
    <location>
        <begin position="275"/>
        <end position="287"/>
    </location>
</feature>
<dbReference type="PRINTS" id="PR01217">
    <property type="entry name" value="PRICHEXTENSN"/>
</dbReference>
<dbReference type="EMBL" id="JAVRRF010000032">
    <property type="protein sequence ID" value="KAK5051794.1"/>
    <property type="molecule type" value="Genomic_DNA"/>
</dbReference>
<name>A0ABR0J094_9EURO</name>
<feature type="compositionally biased region" description="Basic and acidic residues" evidence="1">
    <location>
        <begin position="130"/>
        <end position="152"/>
    </location>
</feature>
<dbReference type="Proteomes" id="UP001345691">
    <property type="component" value="Unassembled WGS sequence"/>
</dbReference>
<protein>
    <submittedName>
        <fullName evidence="2">Uncharacterized protein</fullName>
    </submittedName>
</protein>
<proteinExistence type="predicted"/>
<evidence type="ECO:0000256" key="1">
    <source>
        <dbReference type="SAM" id="MobiDB-lite"/>
    </source>
</evidence>
<accession>A0ABR0J094</accession>
<feature type="region of interest" description="Disordered" evidence="1">
    <location>
        <begin position="130"/>
        <end position="290"/>
    </location>
</feature>
<comment type="caution">
    <text evidence="2">The sequence shown here is derived from an EMBL/GenBank/DDBJ whole genome shotgun (WGS) entry which is preliminary data.</text>
</comment>
<sequence length="385" mass="42047">MSRSTPRLQAFGGDHRSSAWYGLAKLLMHDKYERIEAIRRSRRERAERARIECAAGEVNASSGDASDQAPVDAPGPEQDNQTGDAQNPPKDDALPEPGAAGNTRKTLELLKRLSIQMKLETQTLSLKVQIHEGETEAQETKHHNSHQGREFNRATPASSSGTSTLVQPPTVAAQRPAPSLRSLGTRTSSRAPSHGSSRTSLRAASRAPSRLQSQPIPGATPRPSPRATSRQATPHTVPRPDPPPTPPPSPPPTPPPPPPPPPSPAPRPSDRYCPPVAPTSHPPPPVKVSPLSRARAQPAFNWPPVPAAYEGAHANTNSDFATQSRAVHYTCQQHQPGYQCLRIHQSSFGTQHRQHCEDQQNKIYRCQTHAYIHTQYMPYMQQATL</sequence>